<dbReference type="EMBL" id="MDER01000032">
    <property type="protein sequence ID" value="ODP28930.1"/>
    <property type="molecule type" value="Genomic_DNA"/>
</dbReference>
<dbReference type="STRING" id="1886670.PTI45_01439"/>
<dbReference type="PATRIC" id="fig|1886670.3.peg.1466"/>
<keyword evidence="1" id="KW-0808">Transferase</keyword>
<evidence type="ECO:0000259" key="2">
    <source>
        <dbReference type="PROSITE" id="PS51186"/>
    </source>
</evidence>
<dbReference type="CDD" id="cd04301">
    <property type="entry name" value="NAT_SF"/>
    <property type="match status" value="1"/>
</dbReference>
<evidence type="ECO:0000313" key="4">
    <source>
        <dbReference type="Proteomes" id="UP000094578"/>
    </source>
</evidence>
<evidence type="ECO:0000313" key="3">
    <source>
        <dbReference type="EMBL" id="ODP28930.1"/>
    </source>
</evidence>
<dbReference type="InterPro" id="IPR000182">
    <property type="entry name" value="GNAT_dom"/>
</dbReference>
<dbReference type="RefSeq" id="WP_069326884.1">
    <property type="nucleotide sequence ID" value="NZ_MDER01000032.1"/>
</dbReference>
<reference evidence="3 4" key="1">
    <citation type="submission" date="2016-08" db="EMBL/GenBank/DDBJ databases">
        <title>Genome sequencing of Paenibacillus sp. TI45-13ar, isolated from Korean traditional nuruk.</title>
        <authorList>
            <person name="Kim S.-J."/>
        </authorList>
    </citation>
    <scope>NUCLEOTIDE SEQUENCE [LARGE SCALE GENOMIC DNA]</scope>
    <source>
        <strain evidence="3 4">TI45-13ar</strain>
    </source>
</reference>
<dbReference type="Gene3D" id="3.40.630.30">
    <property type="match status" value="1"/>
</dbReference>
<protein>
    <recommendedName>
        <fullName evidence="2">N-acetyltransferase domain-containing protein</fullName>
    </recommendedName>
</protein>
<dbReference type="PANTHER" id="PTHR13947:SF37">
    <property type="entry name" value="LD18367P"/>
    <property type="match status" value="1"/>
</dbReference>
<accession>A0A1E3L7J1</accession>
<name>A0A1E3L7J1_9BACL</name>
<dbReference type="Pfam" id="PF13508">
    <property type="entry name" value="Acetyltransf_7"/>
    <property type="match status" value="1"/>
</dbReference>
<dbReference type="GO" id="GO:0008080">
    <property type="term" value="F:N-acetyltransferase activity"/>
    <property type="evidence" value="ECO:0007669"/>
    <property type="project" value="InterPro"/>
</dbReference>
<dbReference type="PROSITE" id="PS51186">
    <property type="entry name" value="GNAT"/>
    <property type="match status" value="1"/>
</dbReference>
<dbReference type="InterPro" id="IPR050769">
    <property type="entry name" value="NAT_camello-type"/>
</dbReference>
<dbReference type="InterPro" id="IPR016181">
    <property type="entry name" value="Acyl_CoA_acyltransferase"/>
</dbReference>
<comment type="caution">
    <text evidence="3">The sequence shown here is derived from an EMBL/GenBank/DDBJ whole genome shotgun (WGS) entry which is preliminary data.</text>
</comment>
<feature type="domain" description="N-acetyltransferase" evidence="2">
    <location>
        <begin position="14"/>
        <end position="147"/>
    </location>
</feature>
<dbReference type="AlphaFoldDB" id="A0A1E3L7J1"/>
<keyword evidence="4" id="KW-1185">Reference proteome</keyword>
<dbReference type="PANTHER" id="PTHR13947">
    <property type="entry name" value="GNAT FAMILY N-ACETYLTRANSFERASE"/>
    <property type="match status" value="1"/>
</dbReference>
<evidence type="ECO:0000256" key="1">
    <source>
        <dbReference type="ARBA" id="ARBA00022679"/>
    </source>
</evidence>
<sequence length="147" mass="17098">MSKLEIDWSQALPIHMESLAELRAVVLRDDLTRLGRFDEYKVRQRFRDAFEPNDTWLIEVEGKIAGCVALKPDTNDYTLEHFYIDPVYQGQGIGSQTLEQLLAQSHLQNKVVHLNVLQGSPARRLYERFGFTLDREDEVDIFMSRTI</sequence>
<dbReference type="Proteomes" id="UP000094578">
    <property type="component" value="Unassembled WGS sequence"/>
</dbReference>
<proteinExistence type="predicted"/>
<gene>
    <name evidence="3" type="ORF">PTI45_01439</name>
</gene>
<dbReference type="SUPFAM" id="SSF55729">
    <property type="entry name" value="Acyl-CoA N-acyltransferases (Nat)"/>
    <property type="match status" value="1"/>
</dbReference>
<organism evidence="3 4">
    <name type="scientific">Paenibacillus nuruki</name>
    <dbReference type="NCBI Taxonomy" id="1886670"/>
    <lineage>
        <taxon>Bacteria</taxon>
        <taxon>Bacillati</taxon>
        <taxon>Bacillota</taxon>
        <taxon>Bacilli</taxon>
        <taxon>Bacillales</taxon>
        <taxon>Paenibacillaceae</taxon>
        <taxon>Paenibacillus</taxon>
    </lineage>
</organism>